<evidence type="ECO:0000313" key="4">
    <source>
        <dbReference type="Proteomes" id="UP000284842"/>
    </source>
</evidence>
<evidence type="ECO:0000256" key="1">
    <source>
        <dbReference type="SAM" id="MobiDB-lite"/>
    </source>
</evidence>
<dbReference type="EMBL" id="NHTK01001046">
    <property type="protein sequence ID" value="PPR03605.1"/>
    <property type="molecule type" value="Genomic_DNA"/>
</dbReference>
<feature type="domain" description="F-box" evidence="2">
    <location>
        <begin position="85"/>
        <end position="134"/>
    </location>
</feature>
<feature type="region of interest" description="Disordered" evidence="1">
    <location>
        <begin position="1"/>
        <end position="85"/>
    </location>
</feature>
<reference evidence="3 4" key="1">
    <citation type="journal article" date="2018" name="Evol. Lett.">
        <title>Horizontal gene cluster transfer increased hallucinogenic mushroom diversity.</title>
        <authorList>
            <person name="Reynolds H.T."/>
            <person name="Vijayakumar V."/>
            <person name="Gluck-Thaler E."/>
            <person name="Korotkin H.B."/>
            <person name="Matheny P.B."/>
            <person name="Slot J.C."/>
        </authorList>
    </citation>
    <scope>NUCLEOTIDE SEQUENCE [LARGE SCALE GENOMIC DNA]</scope>
    <source>
        <strain evidence="3 4">2629</strain>
    </source>
</reference>
<keyword evidence="4" id="KW-1185">Reference proteome</keyword>
<dbReference type="OrthoDB" id="2322499at2759"/>
<proteinExistence type="predicted"/>
<comment type="caution">
    <text evidence="3">The sequence shown here is derived from an EMBL/GenBank/DDBJ whole genome shotgun (WGS) entry which is preliminary data.</text>
</comment>
<dbReference type="AlphaFoldDB" id="A0A409YKQ2"/>
<dbReference type="Gene3D" id="1.20.1280.50">
    <property type="match status" value="1"/>
</dbReference>
<dbReference type="InParanoid" id="A0A409YKQ2"/>
<dbReference type="Pfam" id="PF00646">
    <property type="entry name" value="F-box"/>
    <property type="match status" value="1"/>
</dbReference>
<protein>
    <recommendedName>
        <fullName evidence="2">F-box domain-containing protein</fullName>
    </recommendedName>
</protein>
<name>A0A409YKQ2_9AGAR</name>
<dbReference type="STRING" id="181874.A0A409YKQ2"/>
<sequence length="709" mass="81627">MPPKATRRSTRSRASAKSEGGSELEEPIEAQSESDTESEPQEETQKGKKRKRNTKVKEDAPAEPAPPPKKPKGKGRQRVQKEQTDNPLLDLPFDIHLEICSYLGPMNLLNLARTCRGFHQLVVSDEFDLVWRNLRKSRFPDMPECPSGMTEPAFFELCFGRGCLVCGSKPTPSAPLNLLHVWEARIRICAKCIRSKWTTENPFSYFSSNKSAKALRELDSNVPYASSYLTKEDETYYSAHHIEAWIKEFESQTRSNREKWVAEKKASLEEIKLHAQRCQKWHKAALAAVHDEEDKEIFDGRMEIVLTYIRSLGWGEEMDKQTNHHPRKVEEFNKLCEKKITPKVLADNKSVFVEYMEWARKRRLETEQSNCIKRRLRWFKHIYETQVNLHIKPEDPRPRVSDVFAIPRFSGRILYTSTDVEVNGADFHELETNLEGVIEEAKDIIKRKMLALVEEGMGDEPYDPETVLDLATTVFCEETFSRYDDTYDIRTVPEAMAMHVVASNGAKSFHSLLVQEVLGGVPWNTGNSKLKFDKKSSDLLGSLLSILGLNPKTTTLREIEELDPIFECVQCNRMKEGRLIMNWGQTMKHLKEIARSYISDMRDIHQSLGASVFEIVQGEDATRGRFALKEQHLRWLYGLKVKPTALCRHCPDTYSAPLDKVLWHLNTKHVIALPREGDYKLVFQNDVQQYPKIEGRLWPPRSPTTGFKD</sequence>
<gene>
    <name evidence="3" type="ORF">CVT24_007594</name>
</gene>
<accession>A0A409YKQ2</accession>
<feature type="compositionally biased region" description="Acidic residues" evidence="1">
    <location>
        <begin position="22"/>
        <end position="42"/>
    </location>
</feature>
<organism evidence="3 4">
    <name type="scientific">Panaeolus cyanescens</name>
    <dbReference type="NCBI Taxonomy" id="181874"/>
    <lineage>
        <taxon>Eukaryota</taxon>
        <taxon>Fungi</taxon>
        <taxon>Dikarya</taxon>
        <taxon>Basidiomycota</taxon>
        <taxon>Agaricomycotina</taxon>
        <taxon>Agaricomycetes</taxon>
        <taxon>Agaricomycetidae</taxon>
        <taxon>Agaricales</taxon>
        <taxon>Agaricineae</taxon>
        <taxon>Galeropsidaceae</taxon>
        <taxon>Panaeolus</taxon>
    </lineage>
</organism>
<dbReference type="SUPFAM" id="SSF81383">
    <property type="entry name" value="F-box domain"/>
    <property type="match status" value="1"/>
</dbReference>
<feature type="compositionally biased region" description="Basic residues" evidence="1">
    <location>
        <begin position="1"/>
        <end position="11"/>
    </location>
</feature>
<evidence type="ECO:0000313" key="3">
    <source>
        <dbReference type="EMBL" id="PPR03605.1"/>
    </source>
</evidence>
<dbReference type="Proteomes" id="UP000284842">
    <property type="component" value="Unassembled WGS sequence"/>
</dbReference>
<dbReference type="InterPro" id="IPR036047">
    <property type="entry name" value="F-box-like_dom_sf"/>
</dbReference>
<dbReference type="PROSITE" id="PS50181">
    <property type="entry name" value="FBOX"/>
    <property type="match status" value="1"/>
</dbReference>
<evidence type="ECO:0000259" key="2">
    <source>
        <dbReference type="PROSITE" id="PS50181"/>
    </source>
</evidence>
<feature type="compositionally biased region" description="Basic residues" evidence="1">
    <location>
        <begin position="69"/>
        <end position="78"/>
    </location>
</feature>
<dbReference type="SMART" id="SM00256">
    <property type="entry name" value="FBOX"/>
    <property type="match status" value="1"/>
</dbReference>
<dbReference type="InterPro" id="IPR001810">
    <property type="entry name" value="F-box_dom"/>
</dbReference>